<dbReference type="AlphaFoldDB" id="A0AAN9TQ44"/>
<feature type="region of interest" description="Disordered" evidence="1">
    <location>
        <begin position="140"/>
        <end position="202"/>
    </location>
</feature>
<sequence>MDTTTETKEPAVCDSSEPPADASSQQLPVAGGSEACGAISPPSTDAIVDKDDGEDKEQAPQLSTTLEGPSVTEADNSVAASDDDDTSDVCSSIADSENAAEPATPVVGAVVSKSTAKPRKRARQPAIMIGYKKRRKAQYTAVKKHEDESVEAADPEAGAVNGAGVDAVPHSDGEDKSKWLERSMSEENLVESSAASTRSMRKYSSVSNEVGTPLIDGLNNEFFVDLESVLYEFIA</sequence>
<evidence type="ECO:0000313" key="3">
    <source>
        <dbReference type="Proteomes" id="UP001367676"/>
    </source>
</evidence>
<organism evidence="2 3">
    <name type="scientific">Parthenolecanium corni</name>
    <dbReference type="NCBI Taxonomy" id="536013"/>
    <lineage>
        <taxon>Eukaryota</taxon>
        <taxon>Metazoa</taxon>
        <taxon>Ecdysozoa</taxon>
        <taxon>Arthropoda</taxon>
        <taxon>Hexapoda</taxon>
        <taxon>Insecta</taxon>
        <taxon>Pterygota</taxon>
        <taxon>Neoptera</taxon>
        <taxon>Paraneoptera</taxon>
        <taxon>Hemiptera</taxon>
        <taxon>Sternorrhyncha</taxon>
        <taxon>Coccoidea</taxon>
        <taxon>Coccidae</taxon>
        <taxon>Parthenolecanium</taxon>
    </lineage>
</organism>
<feature type="region of interest" description="Disordered" evidence="1">
    <location>
        <begin position="1"/>
        <end position="105"/>
    </location>
</feature>
<evidence type="ECO:0000313" key="2">
    <source>
        <dbReference type="EMBL" id="KAK7602797.1"/>
    </source>
</evidence>
<evidence type="ECO:0000256" key="1">
    <source>
        <dbReference type="SAM" id="MobiDB-lite"/>
    </source>
</evidence>
<dbReference type="Proteomes" id="UP001367676">
    <property type="component" value="Unassembled WGS sequence"/>
</dbReference>
<proteinExistence type="predicted"/>
<feature type="compositionally biased region" description="Basic and acidic residues" evidence="1">
    <location>
        <begin position="169"/>
        <end position="185"/>
    </location>
</feature>
<gene>
    <name evidence="2" type="ORF">V9T40_006771</name>
</gene>
<accession>A0AAN9TQ44</accession>
<protein>
    <submittedName>
        <fullName evidence="2">Uncharacterized protein</fullName>
    </submittedName>
</protein>
<feature type="compositionally biased region" description="Polar residues" evidence="1">
    <location>
        <begin position="190"/>
        <end position="202"/>
    </location>
</feature>
<dbReference type="EMBL" id="JBBCAQ010000007">
    <property type="protein sequence ID" value="KAK7602797.1"/>
    <property type="molecule type" value="Genomic_DNA"/>
</dbReference>
<feature type="compositionally biased region" description="Basic and acidic residues" evidence="1">
    <location>
        <begin position="1"/>
        <end position="11"/>
    </location>
</feature>
<feature type="compositionally biased region" description="Low complexity" evidence="1">
    <location>
        <begin position="157"/>
        <end position="168"/>
    </location>
</feature>
<reference evidence="2 3" key="1">
    <citation type="submission" date="2024-03" db="EMBL/GenBank/DDBJ databases">
        <title>Adaptation during the transition from Ophiocordyceps entomopathogen to insect associate is accompanied by gene loss and intensified selection.</title>
        <authorList>
            <person name="Ward C.M."/>
            <person name="Onetto C.A."/>
            <person name="Borneman A.R."/>
        </authorList>
    </citation>
    <scope>NUCLEOTIDE SEQUENCE [LARGE SCALE GENOMIC DNA]</scope>
    <source>
        <strain evidence="2">AWRI1</strain>
        <tissue evidence="2">Single Adult Female</tissue>
    </source>
</reference>
<comment type="caution">
    <text evidence="2">The sequence shown here is derived from an EMBL/GenBank/DDBJ whole genome shotgun (WGS) entry which is preliminary data.</text>
</comment>
<keyword evidence="3" id="KW-1185">Reference proteome</keyword>
<name>A0AAN9TQ44_9HEMI</name>